<name>A0A1V6TD38_9EURO</name>
<evidence type="ECO:0000256" key="1">
    <source>
        <dbReference type="SAM" id="MobiDB-lite"/>
    </source>
</evidence>
<feature type="region of interest" description="Disordered" evidence="1">
    <location>
        <begin position="1"/>
        <end position="223"/>
    </location>
</feature>
<reference evidence="3" key="1">
    <citation type="journal article" date="2017" name="Nat. Microbiol.">
        <title>Global analysis of biosynthetic gene clusters reveals vast potential of secondary metabolite production in Penicillium species.</title>
        <authorList>
            <person name="Nielsen J.C."/>
            <person name="Grijseels S."/>
            <person name="Prigent S."/>
            <person name="Ji B."/>
            <person name="Dainat J."/>
            <person name="Nielsen K.F."/>
            <person name="Frisvad J.C."/>
            <person name="Workman M."/>
            <person name="Nielsen J."/>
        </authorList>
    </citation>
    <scope>NUCLEOTIDE SEQUENCE [LARGE SCALE GENOMIC DNA]</scope>
    <source>
        <strain evidence="3">IBT 24891</strain>
    </source>
</reference>
<sequence>MHQALNELDEACPSRKRPRYEGETLSQSTQSSDTEETPSNTDHHQHSRGAADNVRDQAGLTASSQMEYALAAESQDPTHWSDHDAEQLKSKRHEVRKARQYLKNECNPELLNVGDIPFSWSSHNDDEEDMLHNQRDIQDSPDPKTQDSSPGSIAFGDEGVRYPGAINSNTVSNPPDSQQSDAISNSISESLLAPSDLEYEETSHERPDQGNKEDENPHERVKSRIRARMAAFRAAEEGSYDAWADISLVSAGDNHAEKEMELW</sequence>
<evidence type="ECO:0000313" key="3">
    <source>
        <dbReference type="Proteomes" id="UP000191285"/>
    </source>
</evidence>
<dbReference type="Proteomes" id="UP000191285">
    <property type="component" value="Unassembled WGS sequence"/>
</dbReference>
<evidence type="ECO:0000313" key="2">
    <source>
        <dbReference type="EMBL" id="OQE24298.1"/>
    </source>
</evidence>
<proteinExistence type="predicted"/>
<feature type="compositionally biased region" description="Basic and acidic residues" evidence="1">
    <location>
        <begin position="130"/>
        <end position="145"/>
    </location>
</feature>
<keyword evidence="3" id="KW-1185">Reference proteome</keyword>
<protein>
    <submittedName>
        <fullName evidence="2">Uncharacterized protein</fullName>
    </submittedName>
</protein>
<dbReference type="EMBL" id="MLKD01000007">
    <property type="protein sequence ID" value="OQE24298.1"/>
    <property type="molecule type" value="Genomic_DNA"/>
</dbReference>
<dbReference type="AlphaFoldDB" id="A0A1V6TD38"/>
<dbReference type="STRING" id="303698.A0A1V6TD38"/>
<feature type="compositionally biased region" description="Basic and acidic residues" evidence="1">
    <location>
        <begin position="201"/>
        <end position="222"/>
    </location>
</feature>
<accession>A0A1V6TD38</accession>
<feature type="compositionally biased region" description="Basic and acidic residues" evidence="1">
    <location>
        <begin position="79"/>
        <end position="89"/>
    </location>
</feature>
<feature type="compositionally biased region" description="Low complexity" evidence="1">
    <location>
        <begin position="23"/>
        <end position="32"/>
    </location>
</feature>
<dbReference type="OrthoDB" id="5561659at2759"/>
<comment type="caution">
    <text evidence="2">The sequence shown here is derived from an EMBL/GenBank/DDBJ whole genome shotgun (WGS) entry which is preliminary data.</text>
</comment>
<feature type="compositionally biased region" description="Basic residues" evidence="1">
    <location>
        <begin position="90"/>
        <end position="100"/>
    </location>
</feature>
<gene>
    <name evidence="2" type="ORF">PENSTE_c007G08431</name>
</gene>
<feature type="compositionally biased region" description="Polar residues" evidence="1">
    <location>
        <begin position="166"/>
        <end position="189"/>
    </location>
</feature>
<organism evidence="2 3">
    <name type="scientific">Penicillium steckii</name>
    <dbReference type="NCBI Taxonomy" id="303698"/>
    <lineage>
        <taxon>Eukaryota</taxon>
        <taxon>Fungi</taxon>
        <taxon>Dikarya</taxon>
        <taxon>Ascomycota</taxon>
        <taxon>Pezizomycotina</taxon>
        <taxon>Eurotiomycetes</taxon>
        <taxon>Eurotiomycetidae</taxon>
        <taxon>Eurotiales</taxon>
        <taxon>Aspergillaceae</taxon>
        <taxon>Penicillium</taxon>
    </lineage>
</organism>